<evidence type="ECO:0000313" key="6">
    <source>
        <dbReference type="Proteomes" id="UP000484381"/>
    </source>
</evidence>
<keyword evidence="1 5" id="KW-0808">Transferase</keyword>
<dbReference type="CDD" id="cd02523">
    <property type="entry name" value="PC_cytidylyltransferase"/>
    <property type="match status" value="1"/>
</dbReference>
<dbReference type="RefSeq" id="WP_152764124.1">
    <property type="nucleotide sequence ID" value="NZ_WHNP01000035.1"/>
</dbReference>
<keyword evidence="6" id="KW-1185">Reference proteome</keyword>
<dbReference type="InterPro" id="IPR025877">
    <property type="entry name" value="MobA-like_NTP_Trfase"/>
</dbReference>
<organism evidence="5 6">
    <name type="scientific">Paraburkholderia franconis</name>
    <dbReference type="NCBI Taxonomy" id="2654983"/>
    <lineage>
        <taxon>Bacteria</taxon>
        <taxon>Pseudomonadati</taxon>
        <taxon>Pseudomonadota</taxon>
        <taxon>Betaproteobacteria</taxon>
        <taxon>Burkholderiales</taxon>
        <taxon>Burkholderiaceae</taxon>
        <taxon>Paraburkholderia</taxon>
    </lineage>
</organism>
<reference evidence="5 6" key="1">
    <citation type="submission" date="2019-10" db="EMBL/GenBank/DDBJ databases">
        <title>Paraburkholderia sp. isolated from nodules of Mimosa pudica from Brazilian Atlantic Forest soils.</title>
        <authorList>
            <person name="Paulitsch F."/>
            <person name="Hungria M."/>
            <person name="Dall'Agnol R."/>
        </authorList>
    </citation>
    <scope>NUCLEOTIDE SEQUENCE [LARGE SCALE GENOMIC DNA]</scope>
    <source>
        <strain evidence="5 6">CNPSo 3157</strain>
    </source>
</reference>
<dbReference type="PANTHER" id="PTHR43584:SF8">
    <property type="entry name" value="N-ACETYLMURAMATE ALPHA-1-PHOSPHATE URIDYLYLTRANSFERASE"/>
    <property type="match status" value="1"/>
</dbReference>
<evidence type="ECO:0000256" key="2">
    <source>
        <dbReference type="ARBA" id="ARBA00022695"/>
    </source>
</evidence>
<dbReference type="EMBL" id="WHNP01000035">
    <property type="protein sequence ID" value="MPW20897.1"/>
    <property type="molecule type" value="Genomic_DNA"/>
</dbReference>
<evidence type="ECO:0000313" key="5">
    <source>
        <dbReference type="EMBL" id="MPW20897.1"/>
    </source>
</evidence>
<evidence type="ECO:0000256" key="3">
    <source>
        <dbReference type="ARBA" id="ARBA00022842"/>
    </source>
</evidence>
<dbReference type="SUPFAM" id="SSF53448">
    <property type="entry name" value="Nucleotide-diphospho-sugar transferases"/>
    <property type="match status" value="1"/>
</dbReference>
<dbReference type="Pfam" id="PF12804">
    <property type="entry name" value="NTP_transf_3"/>
    <property type="match status" value="1"/>
</dbReference>
<dbReference type="InterPro" id="IPR029044">
    <property type="entry name" value="Nucleotide-diphossugar_trans"/>
</dbReference>
<accession>A0A7X1NFA3</accession>
<keyword evidence="2" id="KW-0548">Nucleotidyltransferase</keyword>
<comment type="caution">
    <text evidence="5">The sequence shown here is derived from an EMBL/GenBank/DDBJ whole genome shotgun (WGS) entry which is preliminary data.</text>
</comment>
<proteinExistence type="predicted"/>
<name>A0A7X1NFA3_9BURK</name>
<evidence type="ECO:0000256" key="1">
    <source>
        <dbReference type="ARBA" id="ARBA00022679"/>
    </source>
</evidence>
<dbReference type="InterPro" id="IPR050065">
    <property type="entry name" value="GlmU-like"/>
</dbReference>
<keyword evidence="3" id="KW-0460">Magnesium</keyword>
<dbReference type="GO" id="GO:0016779">
    <property type="term" value="F:nucleotidyltransferase activity"/>
    <property type="evidence" value="ECO:0007669"/>
    <property type="project" value="UniProtKB-KW"/>
</dbReference>
<gene>
    <name evidence="5" type="ORF">GCT13_29520</name>
</gene>
<dbReference type="Gene3D" id="3.90.550.10">
    <property type="entry name" value="Spore Coat Polysaccharide Biosynthesis Protein SpsA, Chain A"/>
    <property type="match status" value="1"/>
</dbReference>
<dbReference type="AlphaFoldDB" id="A0A7X1NFA3"/>
<dbReference type="Proteomes" id="UP000484381">
    <property type="component" value="Unassembled WGS sequence"/>
</dbReference>
<feature type="domain" description="MobA-like NTP transferase" evidence="4">
    <location>
        <begin position="3"/>
        <end position="129"/>
    </location>
</feature>
<dbReference type="PANTHER" id="PTHR43584">
    <property type="entry name" value="NUCLEOTIDYL TRANSFERASE"/>
    <property type="match status" value="1"/>
</dbReference>
<protein>
    <submittedName>
        <fullName evidence="5">NTP transferase domain-containing protein</fullName>
    </submittedName>
</protein>
<evidence type="ECO:0000259" key="4">
    <source>
        <dbReference type="Pfam" id="PF12804"/>
    </source>
</evidence>
<sequence length="273" mass="29745">MRAIILAAGLGLRLQQPPGEQFPKCLLRFDGVTLLERHLSMLEAAGVDEVVLALGFQPERVEAELKQAGRKVPEIRLNPRFDLGSVLTVHTVADALTRGGDVLLMDADVLYDERMLAALVAGDHANRLLIDRDYEAGDEPVKLCLKQGVPVELRKQLAVGLDYDTIGESVGFFRFTQATAERFAQIVAGYIDSGRANMPHEEAVRDLLLERTHAFDTADVTGLPWIEIDFPNDVARASEEVLPQLQRPALHGTRVSALHGAGVSAKAPTPADS</sequence>